<keyword evidence="2" id="KW-0238">DNA-binding</keyword>
<keyword evidence="4" id="KW-0472">Membrane</keyword>
<name>A0A2W2ASF5_9HYPH</name>
<comment type="caution">
    <text evidence="6">The sequence shown here is derived from an EMBL/GenBank/DDBJ whole genome shotgun (WGS) entry which is preliminary data.</text>
</comment>
<keyword evidence="4" id="KW-0812">Transmembrane</keyword>
<reference evidence="7" key="1">
    <citation type="submission" date="2018-06" db="EMBL/GenBank/DDBJ databases">
        <title>Aestuariibacter litoralis strain KCTC 52945T.</title>
        <authorList>
            <person name="Li X."/>
            <person name="Salam N."/>
            <person name="Li J.-L."/>
            <person name="Chen Y.-M."/>
            <person name="Yang Z.-W."/>
            <person name="Zhang L.-Y."/>
            <person name="Han M.-X."/>
            <person name="Xiao M."/>
            <person name="Li W.-J."/>
        </authorList>
    </citation>
    <scope>NUCLEOTIDE SEQUENCE [LARGE SCALE GENOMIC DNA]</scope>
    <source>
        <strain evidence="7">KCTC 52945</strain>
    </source>
</reference>
<dbReference type="InterPro" id="IPR000792">
    <property type="entry name" value="Tscrpt_reg_LuxR_C"/>
</dbReference>
<dbReference type="InterPro" id="IPR039420">
    <property type="entry name" value="WalR-like"/>
</dbReference>
<evidence type="ECO:0000256" key="1">
    <source>
        <dbReference type="ARBA" id="ARBA00023015"/>
    </source>
</evidence>
<gene>
    <name evidence="6" type="ORF">DK847_00075</name>
</gene>
<dbReference type="PANTHER" id="PTHR43214">
    <property type="entry name" value="TWO-COMPONENT RESPONSE REGULATOR"/>
    <property type="match status" value="1"/>
</dbReference>
<evidence type="ECO:0000259" key="5">
    <source>
        <dbReference type="PROSITE" id="PS50043"/>
    </source>
</evidence>
<dbReference type="PANTHER" id="PTHR43214:SF41">
    <property type="entry name" value="NITRATE_NITRITE RESPONSE REGULATOR PROTEIN NARP"/>
    <property type="match status" value="1"/>
</dbReference>
<dbReference type="PRINTS" id="PR00038">
    <property type="entry name" value="HTHLUXR"/>
</dbReference>
<feature type="transmembrane region" description="Helical" evidence="4">
    <location>
        <begin position="7"/>
        <end position="25"/>
    </location>
</feature>
<feature type="transmembrane region" description="Helical" evidence="4">
    <location>
        <begin position="45"/>
        <end position="62"/>
    </location>
</feature>
<keyword evidence="1" id="KW-0805">Transcription regulation</keyword>
<dbReference type="Proteomes" id="UP000248795">
    <property type="component" value="Unassembled WGS sequence"/>
</dbReference>
<keyword evidence="4" id="KW-1133">Transmembrane helix</keyword>
<protein>
    <submittedName>
        <fullName evidence="6">Helix-turn-helix transcriptional regulator</fullName>
    </submittedName>
</protein>
<feature type="domain" description="HTH luxR-type" evidence="5">
    <location>
        <begin position="90"/>
        <end position="154"/>
    </location>
</feature>
<sequence length="174" mass="18905">MKPRLPTLIIIMLAGQIVCALIFMADVLRDLVDLGGPAWELLPEALASAALFAGIVFTIFYLRQLLRRKATLERSVGLASAALQNVIEQHFDDWKLTPSERDVASLMVKGLSISEIAGVRGSAEGTVKAHLNGIYRKANARNRAEVLSHIMDTLIDRPLLPAEAAQPGPARSAR</sequence>
<dbReference type="SUPFAM" id="SSF46894">
    <property type="entry name" value="C-terminal effector domain of the bipartite response regulators"/>
    <property type="match status" value="1"/>
</dbReference>
<organism evidence="6 7">
    <name type="scientific">Aestuariivirga litoralis</name>
    <dbReference type="NCBI Taxonomy" id="2650924"/>
    <lineage>
        <taxon>Bacteria</taxon>
        <taxon>Pseudomonadati</taxon>
        <taxon>Pseudomonadota</taxon>
        <taxon>Alphaproteobacteria</taxon>
        <taxon>Hyphomicrobiales</taxon>
        <taxon>Aestuariivirgaceae</taxon>
        <taxon>Aestuariivirga</taxon>
    </lineage>
</organism>
<dbReference type="GO" id="GO:0006355">
    <property type="term" value="P:regulation of DNA-templated transcription"/>
    <property type="evidence" value="ECO:0007669"/>
    <property type="project" value="InterPro"/>
</dbReference>
<dbReference type="InterPro" id="IPR016032">
    <property type="entry name" value="Sig_transdc_resp-reg_C-effctor"/>
</dbReference>
<evidence type="ECO:0000256" key="4">
    <source>
        <dbReference type="SAM" id="Phobius"/>
    </source>
</evidence>
<evidence type="ECO:0000313" key="6">
    <source>
        <dbReference type="EMBL" id="PZF78261.1"/>
    </source>
</evidence>
<dbReference type="PROSITE" id="PS50043">
    <property type="entry name" value="HTH_LUXR_2"/>
    <property type="match status" value="1"/>
</dbReference>
<dbReference type="EMBL" id="QKVK01000001">
    <property type="protein sequence ID" value="PZF78261.1"/>
    <property type="molecule type" value="Genomic_DNA"/>
</dbReference>
<dbReference type="Gene3D" id="1.10.10.10">
    <property type="entry name" value="Winged helix-like DNA-binding domain superfamily/Winged helix DNA-binding domain"/>
    <property type="match status" value="1"/>
</dbReference>
<dbReference type="Pfam" id="PF00196">
    <property type="entry name" value="GerE"/>
    <property type="match status" value="1"/>
</dbReference>
<evidence type="ECO:0000256" key="2">
    <source>
        <dbReference type="ARBA" id="ARBA00023125"/>
    </source>
</evidence>
<accession>A0A2W2ASF5</accession>
<dbReference type="InterPro" id="IPR036388">
    <property type="entry name" value="WH-like_DNA-bd_sf"/>
</dbReference>
<proteinExistence type="predicted"/>
<keyword evidence="3" id="KW-0804">Transcription</keyword>
<keyword evidence="7" id="KW-1185">Reference proteome</keyword>
<dbReference type="GO" id="GO:0003677">
    <property type="term" value="F:DNA binding"/>
    <property type="evidence" value="ECO:0007669"/>
    <property type="project" value="UniProtKB-KW"/>
</dbReference>
<dbReference type="RefSeq" id="WP_111195589.1">
    <property type="nucleotide sequence ID" value="NZ_QKVK01000001.1"/>
</dbReference>
<dbReference type="SMART" id="SM00421">
    <property type="entry name" value="HTH_LUXR"/>
    <property type="match status" value="1"/>
</dbReference>
<dbReference type="AlphaFoldDB" id="A0A2W2ASF5"/>
<evidence type="ECO:0000256" key="3">
    <source>
        <dbReference type="ARBA" id="ARBA00023163"/>
    </source>
</evidence>
<dbReference type="CDD" id="cd06170">
    <property type="entry name" value="LuxR_C_like"/>
    <property type="match status" value="1"/>
</dbReference>
<evidence type="ECO:0000313" key="7">
    <source>
        <dbReference type="Proteomes" id="UP000248795"/>
    </source>
</evidence>